<sequence>MGLTKTEHFTEEQNEISSLLKALAHPARIAIVEYLLSIDTCICNDIVAEIGLAQATVSQHLKELKNAEIIQGTIEGKSICYCINPKTFKKMEHFIGQIFYKIDQQNNCC</sequence>
<feature type="domain" description="HTH arsR-type" evidence="4">
    <location>
        <begin position="8"/>
        <end position="106"/>
    </location>
</feature>
<dbReference type="GO" id="GO:0003677">
    <property type="term" value="F:DNA binding"/>
    <property type="evidence" value="ECO:0007669"/>
    <property type="project" value="UniProtKB-KW"/>
</dbReference>
<dbReference type="PRINTS" id="PR00778">
    <property type="entry name" value="HTHARSR"/>
</dbReference>
<name>A0A0C1FBD5_9FLAO</name>
<reference evidence="5 6" key="1">
    <citation type="submission" date="2014-10" db="EMBL/GenBank/DDBJ databases">
        <title>Kaistella jeonii genome.</title>
        <authorList>
            <person name="Clayton J.T."/>
            <person name="Newman J.D."/>
        </authorList>
    </citation>
    <scope>NUCLEOTIDE SEQUENCE [LARGE SCALE GENOMIC DNA]</scope>
    <source>
        <strain evidence="5 6">DSM 17048</strain>
    </source>
</reference>
<evidence type="ECO:0000259" key="4">
    <source>
        <dbReference type="PROSITE" id="PS50987"/>
    </source>
</evidence>
<evidence type="ECO:0000313" key="6">
    <source>
        <dbReference type="Proteomes" id="UP000031473"/>
    </source>
</evidence>
<gene>
    <name evidence="5" type="ORF">OA86_00570</name>
</gene>
<dbReference type="SMART" id="SM00418">
    <property type="entry name" value="HTH_ARSR"/>
    <property type="match status" value="1"/>
</dbReference>
<dbReference type="SUPFAM" id="SSF46785">
    <property type="entry name" value="Winged helix' DNA-binding domain"/>
    <property type="match status" value="1"/>
</dbReference>
<protein>
    <submittedName>
        <fullName evidence="5">ArsR family transcriptional regulator</fullName>
    </submittedName>
</protein>
<dbReference type="InterPro" id="IPR051011">
    <property type="entry name" value="Metal_resp_trans_reg"/>
</dbReference>
<dbReference type="EMBL" id="JSYL01000001">
    <property type="protein sequence ID" value="KIA90432.1"/>
    <property type="molecule type" value="Genomic_DNA"/>
</dbReference>
<dbReference type="CDD" id="cd00090">
    <property type="entry name" value="HTH_ARSR"/>
    <property type="match status" value="1"/>
</dbReference>
<dbReference type="GO" id="GO:0003700">
    <property type="term" value="F:DNA-binding transcription factor activity"/>
    <property type="evidence" value="ECO:0007669"/>
    <property type="project" value="InterPro"/>
</dbReference>
<dbReference type="Proteomes" id="UP000031473">
    <property type="component" value="Unassembled WGS sequence"/>
</dbReference>
<keyword evidence="1" id="KW-0805">Transcription regulation</keyword>
<dbReference type="Gene3D" id="1.10.10.10">
    <property type="entry name" value="Winged helix-like DNA-binding domain superfamily/Winged helix DNA-binding domain"/>
    <property type="match status" value="1"/>
</dbReference>
<dbReference type="PANTHER" id="PTHR43132:SF2">
    <property type="entry name" value="ARSENICAL RESISTANCE OPERON REPRESSOR ARSR-RELATED"/>
    <property type="match status" value="1"/>
</dbReference>
<dbReference type="NCBIfam" id="NF033788">
    <property type="entry name" value="HTH_metalloreg"/>
    <property type="match status" value="1"/>
</dbReference>
<organism evidence="5 6">
    <name type="scientific">Kaistella jeonii</name>
    <dbReference type="NCBI Taxonomy" id="266749"/>
    <lineage>
        <taxon>Bacteria</taxon>
        <taxon>Pseudomonadati</taxon>
        <taxon>Bacteroidota</taxon>
        <taxon>Flavobacteriia</taxon>
        <taxon>Flavobacteriales</taxon>
        <taxon>Weeksellaceae</taxon>
        <taxon>Chryseobacterium group</taxon>
        <taxon>Kaistella</taxon>
    </lineage>
</organism>
<keyword evidence="2" id="KW-0238">DNA-binding</keyword>
<comment type="caution">
    <text evidence="5">The sequence shown here is derived from an EMBL/GenBank/DDBJ whole genome shotgun (WGS) entry which is preliminary data.</text>
</comment>
<dbReference type="InterPro" id="IPR001845">
    <property type="entry name" value="HTH_ArsR_DNA-bd_dom"/>
</dbReference>
<dbReference type="RefSeq" id="WP_039347264.1">
    <property type="nucleotide sequence ID" value="NZ_FOLA01000001.1"/>
</dbReference>
<dbReference type="PANTHER" id="PTHR43132">
    <property type="entry name" value="ARSENICAL RESISTANCE OPERON REPRESSOR ARSR-RELATED"/>
    <property type="match status" value="1"/>
</dbReference>
<proteinExistence type="predicted"/>
<evidence type="ECO:0000256" key="1">
    <source>
        <dbReference type="ARBA" id="ARBA00023015"/>
    </source>
</evidence>
<accession>A0A0C1FBD5</accession>
<evidence type="ECO:0000313" key="5">
    <source>
        <dbReference type="EMBL" id="KIA90432.1"/>
    </source>
</evidence>
<evidence type="ECO:0000256" key="2">
    <source>
        <dbReference type="ARBA" id="ARBA00023125"/>
    </source>
</evidence>
<dbReference type="PROSITE" id="PS50987">
    <property type="entry name" value="HTH_ARSR_2"/>
    <property type="match status" value="1"/>
</dbReference>
<dbReference type="InterPro" id="IPR011991">
    <property type="entry name" value="ArsR-like_HTH"/>
</dbReference>
<keyword evidence="3" id="KW-0804">Transcription</keyword>
<keyword evidence="6" id="KW-1185">Reference proteome</keyword>
<evidence type="ECO:0000256" key="3">
    <source>
        <dbReference type="ARBA" id="ARBA00023163"/>
    </source>
</evidence>
<dbReference type="STRING" id="266749.SAMN05421876_101422"/>
<dbReference type="Pfam" id="PF01022">
    <property type="entry name" value="HTH_5"/>
    <property type="match status" value="1"/>
</dbReference>
<dbReference type="OrthoDB" id="9800049at2"/>
<dbReference type="InterPro" id="IPR036390">
    <property type="entry name" value="WH_DNA-bd_sf"/>
</dbReference>
<dbReference type="InterPro" id="IPR036388">
    <property type="entry name" value="WH-like_DNA-bd_sf"/>
</dbReference>
<dbReference type="AlphaFoldDB" id="A0A0C1FBD5"/>